<sequence>MVDTFVPHYGIRGIQSFYNCELHAVPMRRIIDDGYVRPLRPAHLR</sequence>
<proteinExistence type="predicted"/>
<evidence type="ECO:0000313" key="1">
    <source>
        <dbReference type="EMBL" id="MCI94287.1"/>
    </source>
</evidence>
<accession>A0A392W1X3</accession>
<comment type="caution">
    <text evidence="1">The sequence shown here is derived from an EMBL/GenBank/DDBJ whole genome shotgun (WGS) entry which is preliminary data.</text>
</comment>
<dbReference type="EMBL" id="LXQA011352292">
    <property type="protein sequence ID" value="MCI94287.1"/>
    <property type="molecule type" value="Genomic_DNA"/>
</dbReference>
<organism evidence="1 2">
    <name type="scientific">Trifolium medium</name>
    <dbReference type="NCBI Taxonomy" id="97028"/>
    <lineage>
        <taxon>Eukaryota</taxon>
        <taxon>Viridiplantae</taxon>
        <taxon>Streptophyta</taxon>
        <taxon>Embryophyta</taxon>
        <taxon>Tracheophyta</taxon>
        <taxon>Spermatophyta</taxon>
        <taxon>Magnoliopsida</taxon>
        <taxon>eudicotyledons</taxon>
        <taxon>Gunneridae</taxon>
        <taxon>Pentapetalae</taxon>
        <taxon>rosids</taxon>
        <taxon>fabids</taxon>
        <taxon>Fabales</taxon>
        <taxon>Fabaceae</taxon>
        <taxon>Papilionoideae</taxon>
        <taxon>50 kb inversion clade</taxon>
        <taxon>NPAAA clade</taxon>
        <taxon>Hologalegina</taxon>
        <taxon>IRL clade</taxon>
        <taxon>Trifolieae</taxon>
        <taxon>Trifolium</taxon>
    </lineage>
</organism>
<feature type="non-terminal residue" evidence="1">
    <location>
        <position position="45"/>
    </location>
</feature>
<protein>
    <submittedName>
        <fullName evidence="1">Uncharacterized protein</fullName>
    </submittedName>
</protein>
<evidence type="ECO:0000313" key="2">
    <source>
        <dbReference type="Proteomes" id="UP000265520"/>
    </source>
</evidence>
<dbReference type="Proteomes" id="UP000265520">
    <property type="component" value="Unassembled WGS sequence"/>
</dbReference>
<keyword evidence="2" id="KW-1185">Reference proteome</keyword>
<reference evidence="1 2" key="1">
    <citation type="journal article" date="2018" name="Front. Plant Sci.">
        <title>Red Clover (Trifolium pratense) and Zigzag Clover (T. medium) - A Picture of Genomic Similarities and Differences.</title>
        <authorList>
            <person name="Dluhosova J."/>
            <person name="Istvanek J."/>
            <person name="Nedelnik J."/>
            <person name="Repkova J."/>
        </authorList>
    </citation>
    <scope>NUCLEOTIDE SEQUENCE [LARGE SCALE GENOMIC DNA]</scope>
    <source>
        <strain evidence="2">cv. 10/8</strain>
        <tissue evidence="1">Leaf</tissue>
    </source>
</reference>
<dbReference type="AlphaFoldDB" id="A0A392W1X3"/>
<name>A0A392W1X3_9FABA</name>